<evidence type="ECO:0000313" key="13">
    <source>
        <dbReference type="EMBL" id="TQD51552.1"/>
    </source>
</evidence>
<evidence type="ECO:0000256" key="3">
    <source>
        <dbReference type="ARBA" id="ARBA00022475"/>
    </source>
</evidence>
<evidence type="ECO:0000256" key="9">
    <source>
        <dbReference type="ARBA" id="ARBA00025772"/>
    </source>
</evidence>
<evidence type="ECO:0000256" key="8">
    <source>
        <dbReference type="ARBA" id="ARBA00023136"/>
    </source>
</evidence>
<dbReference type="AlphaFoldDB" id="A0A508B070"/>
<accession>A0A508B070</accession>
<dbReference type="RefSeq" id="WP_141516868.1">
    <property type="nucleotide sequence ID" value="NZ_VICE01000006.1"/>
</dbReference>
<evidence type="ECO:0000256" key="5">
    <source>
        <dbReference type="ARBA" id="ARBA00022519"/>
    </source>
</evidence>
<dbReference type="GO" id="GO:0015628">
    <property type="term" value="P:protein secretion by the type II secretion system"/>
    <property type="evidence" value="ECO:0007669"/>
    <property type="project" value="InterPro"/>
</dbReference>
<keyword evidence="8 11" id="KW-0472">Membrane</keyword>
<dbReference type="PROSITE" id="PS00409">
    <property type="entry name" value="PROKAR_NTER_METHYL"/>
    <property type="match status" value="1"/>
</dbReference>
<keyword evidence="5" id="KW-0997">Cell inner membrane</keyword>
<comment type="similarity">
    <text evidence="9">Belongs to the GSP H family.</text>
</comment>
<dbReference type="EMBL" id="VICE01000006">
    <property type="protein sequence ID" value="TQD51552.1"/>
    <property type="molecule type" value="Genomic_DNA"/>
</dbReference>
<evidence type="ECO:0000256" key="1">
    <source>
        <dbReference type="ARBA" id="ARBA00004377"/>
    </source>
</evidence>
<feature type="domain" description="General secretion pathway GspH" evidence="12">
    <location>
        <begin position="55"/>
        <end position="160"/>
    </location>
</feature>
<name>A0A508B070_9GAMM</name>
<keyword evidence="6 11" id="KW-0812">Transmembrane</keyword>
<dbReference type="SUPFAM" id="SSF54523">
    <property type="entry name" value="Pili subunits"/>
    <property type="match status" value="1"/>
</dbReference>
<evidence type="ECO:0000256" key="4">
    <source>
        <dbReference type="ARBA" id="ARBA00022481"/>
    </source>
</evidence>
<reference evidence="13 14" key="1">
    <citation type="submission" date="2019-06" db="EMBL/GenBank/DDBJ databases">
        <title>Lysobacter alkalisoli sp. nov. isolated from saline soil.</title>
        <authorList>
            <person name="Sun J.-Q."/>
            <person name="Xu L."/>
        </authorList>
    </citation>
    <scope>NUCLEOTIDE SEQUENCE [LARGE SCALE GENOMIC DNA]</scope>
    <source>
        <strain evidence="13 14">JCM 31130</strain>
    </source>
</reference>
<comment type="caution">
    <text evidence="13">The sequence shown here is derived from an EMBL/GenBank/DDBJ whole genome shotgun (WGS) entry which is preliminary data.</text>
</comment>
<evidence type="ECO:0000256" key="6">
    <source>
        <dbReference type="ARBA" id="ARBA00022692"/>
    </source>
</evidence>
<protein>
    <recommendedName>
        <fullName evidence="2">Type II secretion system protein H</fullName>
    </recommendedName>
    <alternativeName>
        <fullName evidence="10">General secretion pathway protein H</fullName>
    </alternativeName>
</protein>
<keyword evidence="4" id="KW-0488">Methylation</keyword>
<evidence type="ECO:0000313" key="14">
    <source>
        <dbReference type="Proteomes" id="UP000318212"/>
    </source>
</evidence>
<dbReference type="OrthoDB" id="6039229at2"/>
<gene>
    <name evidence="13" type="ORF">FKV25_00720</name>
</gene>
<dbReference type="InterPro" id="IPR012902">
    <property type="entry name" value="N_methyl_site"/>
</dbReference>
<feature type="transmembrane region" description="Helical" evidence="11">
    <location>
        <begin position="21"/>
        <end position="42"/>
    </location>
</feature>
<sequence length="198" mass="20384">MRHANDRRRGGLAGPARGFTLVELMITVVVMGVLLAIGVPSFRYVQNSARISAPANELVASVQLARAEAIRRNGRMALCSSSDGATCAAGGAWNGWIVFADADRNGAVTAGEEILRRHVVEAPVVVEASPALADGVLTFRSDGFARDSAGDPVTAAIGVCVAATIPTDNVRNVTLGAGSRAFIERTSGNGACAQPADP</sequence>
<dbReference type="Gene3D" id="3.55.40.10">
    <property type="entry name" value="minor pseudopilin epsh domain"/>
    <property type="match status" value="1"/>
</dbReference>
<comment type="subcellular location">
    <subcellularLocation>
        <location evidence="1">Cell inner membrane</location>
        <topology evidence="1">Single-pass membrane protein</topology>
    </subcellularLocation>
</comment>
<evidence type="ECO:0000259" key="12">
    <source>
        <dbReference type="Pfam" id="PF12019"/>
    </source>
</evidence>
<keyword evidence="14" id="KW-1185">Reference proteome</keyword>
<proteinExistence type="inferred from homology"/>
<evidence type="ECO:0000256" key="10">
    <source>
        <dbReference type="ARBA" id="ARBA00030775"/>
    </source>
</evidence>
<dbReference type="Proteomes" id="UP000318212">
    <property type="component" value="Unassembled WGS sequence"/>
</dbReference>
<dbReference type="GO" id="GO:0005886">
    <property type="term" value="C:plasma membrane"/>
    <property type="evidence" value="ECO:0007669"/>
    <property type="project" value="UniProtKB-SubCell"/>
</dbReference>
<evidence type="ECO:0000256" key="2">
    <source>
        <dbReference type="ARBA" id="ARBA00021549"/>
    </source>
</evidence>
<dbReference type="GO" id="GO:0015627">
    <property type="term" value="C:type II protein secretion system complex"/>
    <property type="evidence" value="ECO:0007669"/>
    <property type="project" value="InterPro"/>
</dbReference>
<dbReference type="Pfam" id="PF12019">
    <property type="entry name" value="GspH"/>
    <property type="match status" value="1"/>
</dbReference>
<dbReference type="NCBIfam" id="TIGR02532">
    <property type="entry name" value="IV_pilin_GFxxxE"/>
    <property type="match status" value="1"/>
</dbReference>
<evidence type="ECO:0000256" key="7">
    <source>
        <dbReference type="ARBA" id="ARBA00022989"/>
    </source>
</evidence>
<keyword evidence="3" id="KW-1003">Cell membrane</keyword>
<evidence type="ECO:0000256" key="11">
    <source>
        <dbReference type="SAM" id="Phobius"/>
    </source>
</evidence>
<dbReference type="InterPro" id="IPR022346">
    <property type="entry name" value="T2SS_GspH"/>
</dbReference>
<dbReference type="Pfam" id="PF07963">
    <property type="entry name" value="N_methyl"/>
    <property type="match status" value="1"/>
</dbReference>
<organism evidence="13 14">
    <name type="scientific">Marilutibacter aestuarii</name>
    <dbReference type="NCBI Taxonomy" id="1706195"/>
    <lineage>
        <taxon>Bacteria</taxon>
        <taxon>Pseudomonadati</taxon>
        <taxon>Pseudomonadota</taxon>
        <taxon>Gammaproteobacteria</taxon>
        <taxon>Lysobacterales</taxon>
        <taxon>Lysobacteraceae</taxon>
        <taxon>Marilutibacter</taxon>
    </lineage>
</organism>
<dbReference type="InterPro" id="IPR045584">
    <property type="entry name" value="Pilin-like"/>
</dbReference>
<keyword evidence="7 11" id="KW-1133">Transmembrane helix</keyword>